<accession>A0A9D3AVL1</accession>
<evidence type="ECO:0000256" key="1">
    <source>
        <dbReference type="ARBA" id="ARBA00038115"/>
    </source>
</evidence>
<dbReference type="InterPro" id="IPR000073">
    <property type="entry name" value="AB_hydrolase_1"/>
</dbReference>
<sequence length="262" mass="28662">MIKLPLNGINEVLTMLNKLNWQRINFKNSSGLNLVGLLHTPGTAQGPVVVVCHGFVGSKEGGGMALLMGEELGQRGFNVLLFDFSGIGESEGLFEQITLSDQIDDLKCAVDWCIAAGLGPVYTTGRSFGGTTALCHAASDSRVEGVCTWAAPARLKVLFNSYAEQQVEANKEGEIYKSKKFFDDRDVFDIPAMAGLIAPRPLLIIHGEKDEVVNPADAQLIYASSGEPKELVYIPKADHRFIGHHKIVWDTFFAWLDSIHKE</sequence>
<dbReference type="AlphaFoldDB" id="A0A9D3AVL1"/>
<keyword evidence="4" id="KW-1185">Reference proteome</keyword>
<dbReference type="PANTHER" id="PTHR22946">
    <property type="entry name" value="DIENELACTONE HYDROLASE DOMAIN-CONTAINING PROTEIN-RELATED"/>
    <property type="match status" value="1"/>
</dbReference>
<proteinExistence type="inferred from homology"/>
<comment type="caution">
    <text evidence="3">The sequence shown here is derived from an EMBL/GenBank/DDBJ whole genome shotgun (WGS) entry which is preliminary data.</text>
</comment>
<dbReference type="SUPFAM" id="SSF53474">
    <property type="entry name" value="alpha/beta-Hydrolases"/>
    <property type="match status" value="1"/>
</dbReference>
<evidence type="ECO:0000259" key="2">
    <source>
        <dbReference type="Pfam" id="PF00561"/>
    </source>
</evidence>
<dbReference type="EMBL" id="LSRS01000006">
    <property type="protein sequence ID" value="KAF1084265.1"/>
    <property type="molecule type" value="Genomic_DNA"/>
</dbReference>
<comment type="similarity">
    <text evidence="1">Belongs to the AB hydrolase superfamily. FUS2 hydrolase family.</text>
</comment>
<evidence type="ECO:0000313" key="4">
    <source>
        <dbReference type="Proteomes" id="UP000798488"/>
    </source>
</evidence>
<feature type="domain" description="AB hydrolase-1" evidence="2">
    <location>
        <begin position="47"/>
        <end position="148"/>
    </location>
</feature>
<protein>
    <submittedName>
        <fullName evidence="3">Esterase</fullName>
    </submittedName>
</protein>
<evidence type="ECO:0000313" key="3">
    <source>
        <dbReference type="EMBL" id="KAF1084265.1"/>
    </source>
</evidence>
<name>A0A9D3AVL1_9FIRM</name>
<dbReference type="Gene3D" id="3.40.50.1820">
    <property type="entry name" value="alpha/beta hydrolase"/>
    <property type="match status" value="1"/>
</dbReference>
<dbReference type="InterPro" id="IPR029058">
    <property type="entry name" value="AB_hydrolase_fold"/>
</dbReference>
<reference evidence="3" key="1">
    <citation type="submission" date="2016-02" db="EMBL/GenBank/DDBJ databases">
        <title>Draft Genome Sequence of Sporotomaculum syntrophicum Strain FB, a Syntrophic Benzoate Degrader.</title>
        <authorList>
            <person name="Nobu M.K."/>
            <person name="Narihiro T."/>
            <person name="Qiu Y.-L."/>
            <person name="Ohashi A."/>
            <person name="Liu W.-T."/>
            <person name="Yuji S."/>
        </authorList>
    </citation>
    <scope>NUCLEOTIDE SEQUENCE</scope>
    <source>
        <strain evidence="3">FB</strain>
    </source>
</reference>
<gene>
    <name evidence="3" type="ORF">SPSYN_02669</name>
</gene>
<dbReference type="Pfam" id="PF00561">
    <property type="entry name" value="Abhydrolase_1"/>
    <property type="match status" value="1"/>
</dbReference>
<organism evidence="3 4">
    <name type="scientific">Sporotomaculum syntrophicum</name>
    <dbReference type="NCBI Taxonomy" id="182264"/>
    <lineage>
        <taxon>Bacteria</taxon>
        <taxon>Bacillati</taxon>
        <taxon>Bacillota</taxon>
        <taxon>Clostridia</taxon>
        <taxon>Eubacteriales</taxon>
        <taxon>Desulfallaceae</taxon>
        <taxon>Sporotomaculum</taxon>
    </lineage>
</organism>
<dbReference type="Proteomes" id="UP000798488">
    <property type="component" value="Unassembled WGS sequence"/>
</dbReference>
<dbReference type="InterPro" id="IPR050261">
    <property type="entry name" value="FrsA_esterase"/>
</dbReference>